<organism evidence="7 8">
    <name type="scientific">Pseudomonas agarici</name>
    <dbReference type="NCBI Taxonomy" id="46677"/>
    <lineage>
        <taxon>Bacteria</taxon>
        <taxon>Pseudomonadati</taxon>
        <taxon>Pseudomonadota</taxon>
        <taxon>Gammaproteobacteria</taxon>
        <taxon>Pseudomonadales</taxon>
        <taxon>Pseudomonadaceae</taxon>
        <taxon>Pseudomonas</taxon>
    </lineage>
</organism>
<evidence type="ECO:0000256" key="3">
    <source>
        <dbReference type="ARBA" id="ARBA00023026"/>
    </source>
</evidence>
<gene>
    <name evidence="7" type="ORF">AWM79_23100</name>
</gene>
<keyword evidence="3" id="KW-0843">Virulence</keyword>
<evidence type="ECO:0000259" key="4">
    <source>
        <dbReference type="Pfam" id="PF01052"/>
    </source>
</evidence>
<dbReference type="PANTHER" id="PTHR30034:SF5">
    <property type="entry name" value="SECRETION SYSTEM APPARATUS PROTEIN SSAQ"/>
    <property type="match status" value="1"/>
</dbReference>
<feature type="domain" description="SpaO N-terminal" evidence="5">
    <location>
        <begin position="10"/>
        <end position="143"/>
    </location>
</feature>
<dbReference type="InterPro" id="IPR036429">
    <property type="entry name" value="SpoA-like_sf"/>
</dbReference>
<evidence type="ECO:0000259" key="6">
    <source>
        <dbReference type="Pfam" id="PF26304"/>
    </source>
</evidence>
<dbReference type="GO" id="GO:0050918">
    <property type="term" value="P:positive chemotaxis"/>
    <property type="evidence" value="ECO:0007669"/>
    <property type="project" value="TreeGrafter"/>
</dbReference>
<accession>A0A0X1T7C3</accession>
<dbReference type="EMBL" id="CP014135">
    <property type="protein sequence ID" value="AMB88005.1"/>
    <property type="molecule type" value="Genomic_DNA"/>
</dbReference>
<dbReference type="GO" id="GO:0009306">
    <property type="term" value="P:protein secretion"/>
    <property type="evidence" value="ECO:0007669"/>
    <property type="project" value="InterPro"/>
</dbReference>
<dbReference type="PRINTS" id="PR01339">
    <property type="entry name" value="TYPE3OMOPROT"/>
</dbReference>
<comment type="similarity">
    <text evidence="1">Belongs to the FliN/MopA/SpaO family.</text>
</comment>
<dbReference type="InterPro" id="IPR058804">
    <property type="entry name" value="SpaO_N"/>
</dbReference>
<evidence type="ECO:0000256" key="1">
    <source>
        <dbReference type="ARBA" id="ARBA00009226"/>
    </source>
</evidence>
<dbReference type="Pfam" id="PF26294">
    <property type="entry name" value="SpaO_N"/>
    <property type="match status" value="1"/>
</dbReference>
<dbReference type="GO" id="GO:0071978">
    <property type="term" value="P:bacterial-type flagellum-dependent swarming motility"/>
    <property type="evidence" value="ECO:0007669"/>
    <property type="project" value="TreeGrafter"/>
</dbReference>
<evidence type="ECO:0000256" key="2">
    <source>
        <dbReference type="ARBA" id="ARBA00021925"/>
    </source>
</evidence>
<dbReference type="Gene3D" id="2.30.330.10">
    <property type="entry name" value="SpoA-like"/>
    <property type="match status" value="1"/>
</dbReference>
<dbReference type="InterPro" id="IPR001543">
    <property type="entry name" value="FliN-like_C"/>
</dbReference>
<proteinExistence type="inferred from homology"/>
<dbReference type="Proteomes" id="UP000063229">
    <property type="component" value="Chromosome"/>
</dbReference>
<dbReference type="Pfam" id="PF26304">
    <property type="entry name" value="FliMN_C_rel"/>
    <property type="match status" value="1"/>
</dbReference>
<dbReference type="PANTHER" id="PTHR30034">
    <property type="entry name" value="FLAGELLAR MOTOR SWITCH PROTEIN FLIM"/>
    <property type="match status" value="1"/>
</dbReference>
<evidence type="ECO:0000259" key="5">
    <source>
        <dbReference type="Pfam" id="PF26294"/>
    </source>
</evidence>
<sequence length="312" mass="34325">MRVTGSSLGLRRVDPQRYACRCAIERWRRAGYQAELSPPVVPGDYLSFCALGRGVGWQGLVEAREWLDGLFPQLRSLLKAPCAIEHIAELFQAVPRPLNITLEELHYERLLSVELIAPPALELRPLPRIATAQGSLWVVGLPETPAPQAPLLPSAWLSSLPQCVRATLGYSELARTALRTFAEGDVLRISQPTRQWHLAGQPVGEFTFIEEGLQMTLSPAAPDRPPEHDSEPGPSLGRLPVRLEFVLSEQAISLAELAALIEGQVLTLAPTVLRDIEVRANGQTVARGELVQWGDELGVELLQVRRGSIDEQ</sequence>
<evidence type="ECO:0000313" key="8">
    <source>
        <dbReference type="Proteomes" id="UP000063229"/>
    </source>
</evidence>
<protein>
    <recommendedName>
        <fullName evidence="2">Surface presentation of antigens protein SpaO</fullName>
    </recommendedName>
</protein>
<reference evidence="7 8" key="1">
    <citation type="submission" date="2016-01" db="EMBL/GenBank/DDBJ databases">
        <authorList>
            <person name="McClelland M."/>
            <person name="Jain A."/>
            <person name="Saraogi P."/>
            <person name="Mendelson R."/>
            <person name="Westerman R."/>
            <person name="SanMiguel P."/>
            <person name="Csonka L."/>
        </authorList>
    </citation>
    <scope>NUCLEOTIDE SEQUENCE [LARGE SCALE GENOMIC DNA]</scope>
    <source>
        <strain evidence="7 8">NCPPB 2472</strain>
    </source>
</reference>
<dbReference type="KEGG" id="pagb:AWM79_23100"/>
<keyword evidence="8" id="KW-1185">Reference proteome</keyword>
<name>A0A0X1T7C3_PSEAA</name>
<dbReference type="Pfam" id="PF01052">
    <property type="entry name" value="FliMN_C"/>
    <property type="match status" value="1"/>
</dbReference>
<dbReference type="AlphaFoldDB" id="A0A0X1T7C3"/>
<feature type="domain" description="SpaO FliM/N C-terminal related" evidence="6">
    <location>
        <begin position="158"/>
        <end position="213"/>
    </location>
</feature>
<feature type="domain" description="Flagellar motor switch protein FliN-like C-terminal" evidence="4">
    <location>
        <begin position="236"/>
        <end position="303"/>
    </location>
</feature>
<evidence type="ECO:0000313" key="7">
    <source>
        <dbReference type="EMBL" id="AMB88005.1"/>
    </source>
</evidence>
<dbReference type="SUPFAM" id="SSF101801">
    <property type="entry name" value="Surface presentation of antigens (SPOA)"/>
    <property type="match status" value="1"/>
</dbReference>
<dbReference type="InterPro" id="IPR003283">
    <property type="entry name" value="T3SS_OMP_SpaO"/>
</dbReference>
<dbReference type="InterPro" id="IPR058805">
    <property type="entry name" value="SpaO_FliMN_C_rel"/>
</dbReference>
<dbReference type="STRING" id="46677.AWM79_23100"/>